<dbReference type="AlphaFoldDB" id="A0A820HCM2"/>
<dbReference type="PROSITE" id="PS00889">
    <property type="entry name" value="CNMP_BINDING_2"/>
    <property type="match status" value="1"/>
</dbReference>
<dbReference type="InterPro" id="IPR003117">
    <property type="entry name" value="cAMP_dep_PK_reg_su_I/II_a/b"/>
</dbReference>
<protein>
    <recommendedName>
        <fullName evidence="7">Cyclic nucleotide-binding domain-containing protein</fullName>
    </recommendedName>
</protein>
<dbReference type="InterPro" id="IPR018488">
    <property type="entry name" value="cNMP-bd_CS"/>
</dbReference>
<dbReference type="EMBL" id="CAJOBO010000794">
    <property type="protein sequence ID" value="CAF4290830.1"/>
    <property type="molecule type" value="Genomic_DNA"/>
</dbReference>
<dbReference type="PROSITE" id="PS00888">
    <property type="entry name" value="CNMP_BINDING_1"/>
    <property type="match status" value="2"/>
</dbReference>
<dbReference type="PROSITE" id="PS50042">
    <property type="entry name" value="CNMP_BINDING_3"/>
    <property type="match status" value="2"/>
</dbReference>
<reference evidence="8" key="1">
    <citation type="submission" date="2021-02" db="EMBL/GenBank/DDBJ databases">
        <authorList>
            <person name="Nowell W R."/>
        </authorList>
    </citation>
    <scope>NUCLEOTIDE SEQUENCE</scope>
</reference>
<gene>
    <name evidence="8" type="ORF">HFQ381_LOCUS12896</name>
</gene>
<organism evidence="8 9">
    <name type="scientific">Rotaria socialis</name>
    <dbReference type="NCBI Taxonomy" id="392032"/>
    <lineage>
        <taxon>Eukaryota</taxon>
        <taxon>Metazoa</taxon>
        <taxon>Spiralia</taxon>
        <taxon>Gnathifera</taxon>
        <taxon>Rotifera</taxon>
        <taxon>Eurotatoria</taxon>
        <taxon>Bdelloidea</taxon>
        <taxon>Philodinida</taxon>
        <taxon>Philodinidae</taxon>
        <taxon>Rotaria</taxon>
    </lineage>
</organism>
<name>A0A820HCM2_9BILA</name>
<evidence type="ECO:0000256" key="6">
    <source>
        <dbReference type="ARBA" id="ARBA00023149"/>
    </source>
</evidence>
<dbReference type="Gene3D" id="2.60.120.10">
    <property type="entry name" value="Jelly Rolls"/>
    <property type="match status" value="2"/>
</dbReference>
<dbReference type="GO" id="GO:0005952">
    <property type="term" value="C:cAMP-dependent protein kinase complex"/>
    <property type="evidence" value="ECO:0007669"/>
    <property type="project" value="InterPro"/>
</dbReference>
<keyword evidence="5" id="KW-0547">Nucleotide-binding</keyword>
<comment type="similarity">
    <text evidence="1">Belongs to the cAMP-dependent kinase regulatory chain family.</text>
</comment>
<dbReference type="InterPro" id="IPR000595">
    <property type="entry name" value="cNMP-bd_dom"/>
</dbReference>
<dbReference type="SMART" id="SM00100">
    <property type="entry name" value="cNMP"/>
    <property type="match status" value="2"/>
</dbReference>
<dbReference type="GO" id="GO:0034236">
    <property type="term" value="F:protein kinase A catalytic subunit binding"/>
    <property type="evidence" value="ECO:0007669"/>
    <property type="project" value="TreeGrafter"/>
</dbReference>
<dbReference type="PANTHER" id="PTHR11635">
    <property type="entry name" value="CAMP-DEPENDENT PROTEIN KINASE REGULATORY CHAIN"/>
    <property type="match status" value="1"/>
</dbReference>
<dbReference type="Pfam" id="PF02197">
    <property type="entry name" value="RIIa"/>
    <property type="match status" value="1"/>
</dbReference>
<keyword evidence="4" id="KW-0677">Repeat</keyword>
<dbReference type="GO" id="GO:0005829">
    <property type="term" value="C:cytosol"/>
    <property type="evidence" value="ECO:0007669"/>
    <property type="project" value="TreeGrafter"/>
</dbReference>
<keyword evidence="2" id="KW-0597">Phosphoprotein</keyword>
<dbReference type="GO" id="GO:0004862">
    <property type="term" value="F:cAMP-dependent protein kinase inhibitor activity"/>
    <property type="evidence" value="ECO:0007669"/>
    <property type="project" value="TreeGrafter"/>
</dbReference>
<sequence length="733" mass="82321">MNSSVDVDLLLNQCEHYMNEYDIMKLIKDCLHKLCIHQPDNPAQFLKQYFSSQPYDPNSMMSEEGNVEFPAMVKKRRGAVSSKSSSGTSGATPFVREIVQKDYATMCALSEAIKKNILFSHLDENERAQIFDAMFPEIHLAGDTIIQQGEKGENFYIIDKGEVDVYVNDELVKSIGECSSFGELALIYGTPRAATVKAKTDVKLWSLLGETYRRILMDSTIKKRKMYEEFLSNVSILQTLDEWERLTVADSLEPIQFEDGDIVVRQGDPGDDFFIIVEGNGIVYQKTSELPQAIEVDTLGPGNYFGEIALLCNRPRVATVVAKGTLKCVKMDRARFERVLGPIQDILKRNIPRYNSVIRLDQLRAAAVATNNNPTNNNAQNATNETGSNWNETTLEENLLELTTPSPINSNAIPVPEIDISTSVTYVLHEIFRMYNPFCWRHSYMRGIGRLPNTCSDDAPEQDGSLCYPLCRTGFNGVGPICWEKCENITSFGFACIDIRLSNRSCPWYDKCGIVKSSCVSCPENYIKLGCVCGRFYLRNKYGRGVGSALKCSKDDESFGPLCYEQCYGEFYGVGPICWQHCPSTHPYSCVAGCSITKALCHSQVIEMVRSVVGAALSILNNVVGIPFITLKTLEIVSKATKYEWGSVAKDFSIISLQLSEKLVPEFVQRFLHWKLDKVESATKNASLILTATAMQDKNILLPFLRFFNFDSVYKAFNHGNCELSNDNFDYDE</sequence>
<dbReference type="InterPro" id="IPR050503">
    <property type="entry name" value="cAMP-dep_PK_reg_su-like"/>
</dbReference>
<proteinExistence type="inferred from homology"/>
<dbReference type="Proteomes" id="UP000663851">
    <property type="component" value="Unassembled WGS sequence"/>
</dbReference>
<evidence type="ECO:0000256" key="4">
    <source>
        <dbReference type="ARBA" id="ARBA00022737"/>
    </source>
</evidence>
<evidence type="ECO:0000313" key="8">
    <source>
        <dbReference type="EMBL" id="CAF4290830.1"/>
    </source>
</evidence>
<evidence type="ECO:0000313" key="9">
    <source>
        <dbReference type="Proteomes" id="UP000663851"/>
    </source>
</evidence>
<keyword evidence="3" id="KW-0116">cAMP-binding</keyword>
<feature type="domain" description="Cyclic nucleotide-binding" evidence="7">
    <location>
        <begin position="118"/>
        <end position="233"/>
    </location>
</feature>
<dbReference type="CDD" id="cd00038">
    <property type="entry name" value="CAP_ED"/>
    <property type="match status" value="2"/>
</dbReference>
<dbReference type="PANTHER" id="PTHR11635:SF152">
    <property type="entry name" value="CAMP-DEPENDENT PROTEIN KINASE TYPE I REGULATORY SUBUNIT-RELATED"/>
    <property type="match status" value="1"/>
</dbReference>
<dbReference type="InterPro" id="IPR018490">
    <property type="entry name" value="cNMP-bd_dom_sf"/>
</dbReference>
<dbReference type="SUPFAM" id="SSF51206">
    <property type="entry name" value="cAMP-binding domain-like"/>
    <property type="match status" value="2"/>
</dbReference>
<evidence type="ECO:0000259" key="7">
    <source>
        <dbReference type="PROSITE" id="PS50042"/>
    </source>
</evidence>
<dbReference type="Pfam" id="PF00027">
    <property type="entry name" value="cNMP_binding"/>
    <property type="match status" value="2"/>
</dbReference>
<dbReference type="Gene3D" id="1.20.890.10">
    <property type="entry name" value="cAMP-dependent protein kinase regulatory subunit, dimerization-anchoring domain"/>
    <property type="match status" value="1"/>
</dbReference>
<evidence type="ECO:0000256" key="3">
    <source>
        <dbReference type="ARBA" id="ARBA00022566"/>
    </source>
</evidence>
<dbReference type="FunFam" id="2.60.120.10:FF:000006">
    <property type="entry name" value="cAMP-dependent protein kinase type I-alpha regulatory subunit"/>
    <property type="match status" value="1"/>
</dbReference>
<feature type="domain" description="Cyclic nucleotide-binding" evidence="7">
    <location>
        <begin position="236"/>
        <end position="357"/>
    </location>
</feature>
<dbReference type="PRINTS" id="PR00103">
    <property type="entry name" value="CAMPKINASE"/>
</dbReference>
<evidence type="ECO:0000256" key="2">
    <source>
        <dbReference type="ARBA" id="ARBA00022553"/>
    </source>
</evidence>
<dbReference type="GO" id="GO:0030552">
    <property type="term" value="F:cAMP binding"/>
    <property type="evidence" value="ECO:0007669"/>
    <property type="project" value="UniProtKB-KW"/>
</dbReference>
<dbReference type="SUPFAM" id="SSF47391">
    <property type="entry name" value="Dimerization-anchoring domain of cAMP-dependent PK regulatory subunit"/>
    <property type="match status" value="1"/>
</dbReference>
<evidence type="ECO:0000256" key="5">
    <source>
        <dbReference type="ARBA" id="ARBA00022741"/>
    </source>
</evidence>
<keyword evidence="6" id="KW-0114">cAMP</keyword>
<dbReference type="InterPro" id="IPR014710">
    <property type="entry name" value="RmlC-like_jellyroll"/>
</dbReference>
<accession>A0A820HCM2</accession>
<comment type="caution">
    <text evidence="8">The sequence shown here is derived from an EMBL/GenBank/DDBJ whole genome shotgun (WGS) entry which is preliminary data.</text>
</comment>
<evidence type="ECO:0000256" key="1">
    <source>
        <dbReference type="ARBA" id="ARBA00005753"/>
    </source>
</evidence>